<dbReference type="EMBL" id="MSPP01000001">
    <property type="protein sequence ID" value="OUD10905.1"/>
    <property type="molecule type" value="Genomic_DNA"/>
</dbReference>
<evidence type="ECO:0000256" key="1">
    <source>
        <dbReference type="ARBA" id="ARBA00004370"/>
    </source>
</evidence>
<gene>
    <name evidence="7" type="ORF">BVC71_05415</name>
</gene>
<dbReference type="SUPFAM" id="SSF56925">
    <property type="entry name" value="OMPA-like"/>
    <property type="match status" value="1"/>
</dbReference>
<feature type="domain" description="Outer membrane protein beta-barrel" evidence="6">
    <location>
        <begin position="35"/>
        <end position="192"/>
    </location>
</feature>
<evidence type="ECO:0000313" key="8">
    <source>
        <dbReference type="Proteomes" id="UP000194664"/>
    </source>
</evidence>
<dbReference type="Pfam" id="PF13505">
    <property type="entry name" value="OMP_b-brl"/>
    <property type="match status" value="1"/>
</dbReference>
<protein>
    <recommendedName>
        <fullName evidence="6">Outer membrane protein beta-barrel domain-containing protein</fullName>
    </recommendedName>
</protein>
<evidence type="ECO:0000313" key="7">
    <source>
        <dbReference type="EMBL" id="OUD10905.1"/>
    </source>
</evidence>
<dbReference type="Gene3D" id="2.40.160.20">
    <property type="match status" value="1"/>
</dbReference>
<dbReference type="InterPro" id="IPR051692">
    <property type="entry name" value="OMP-like"/>
</dbReference>
<keyword evidence="3" id="KW-0472">Membrane</keyword>
<dbReference type="Proteomes" id="UP000194664">
    <property type="component" value="Unassembled WGS sequence"/>
</dbReference>
<comment type="similarity">
    <text evidence="4">Belongs to the Omp25/RopB family.</text>
</comment>
<proteinExistence type="inferred from homology"/>
<dbReference type="InterPro" id="IPR027385">
    <property type="entry name" value="Beta-barrel_OMP"/>
</dbReference>
<feature type="chain" id="PRO_5013259251" description="Outer membrane protein beta-barrel domain-containing protein" evidence="5">
    <location>
        <begin position="23"/>
        <end position="192"/>
    </location>
</feature>
<evidence type="ECO:0000256" key="5">
    <source>
        <dbReference type="SAM" id="SignalP"/>
    </source>
</evidence>
<accession>A0A251X3D4</accession>
<evidence type="ECO:0000256" key="4">
    <source>
        <dbReference type="ARBA" id="ARBA00038306"/>
    </source>
</evidence>
<reference evidence="7 8" key="1">
    <citation type="submission" date="2016-12" db="EMBL/GenBank/DDBJ databases">
        <title>The draft genome sequence of HSLHS2.</title>
        <authorList>
            <person name="Hu D."/>
            <person name="Wang L."/>
            <person name="Shao Z."/>
        </authorList>
    </citation>
    <scope>NUCLEOTIDE SEQUENCE [LARGE SCALE GENOMIC DNA]</scope>
    <source>
        <strain evidence="7">MCCC 1A06712</strain>
    </source>
</reference>
<evidence type="ECO:0000256" key="2">
    <source>
        <dbReference type="ARBA" id="ARBA00022729"/>
    </source>
</evidence>
<comment type="subcellular location">
    <subcellularLocation>
        <location evidence="1">Membrane</location>
    </subcellularLocation>
</comment>
<keyword evidence="2 5" id="KW-0732">Signal</keyword>
<sequence length="192" mass="19856">MFKKVILSASALTAIAAAPAFAGGMAPVVAEPAPAPVAAVPAPVSADWGGFYAGGSLGYGEFTDEAAGDDVDGASYGLFAGYNYDFGDYILGAEAEIAGYDIDEVDSTAALKLRAGYDAGAWMPYITAGVEQTNLADDTDDTGYVVGLGLDYQMTDSVRLGAEYLSHQYDDYNDTGSDITADSLALRAAFTF</sequence>
<dbReference type="AlphaFoldDB" id="A0A251X3D4"/>
<dbReference type="PANTHER" id="PTHR34001">
    <property type="entry name" value="BLL7405 PROTEIN"/>
    <property type="match status" value="1"/>
</dbReference>
<dbReference type="InterPro" id="IPR011250">
    <property type="entry name" value="OMP/PagP_B-barrel"/>
</dbReference>
<name>A0A251X3D4_9RHOB</name>
<comment type="caution">
    <text evidence="7">The sequence shown here is derived from an EMBL/GenBank/DDBJ whole genome shotgun (WGS) entry which is preliminary data.</text>
</comment>
<keyword evidence="8" id="KW-1185">Reference proteome</keyword>
<dbReference type="RefSeq" id="WP_165767725.1">
    <property type="nucleotide sequence ID" value="NZ_MSPP01000001.1"/>
</dbReference>
<evidence type="ECO:0000259" key="6">
    <source>
        <dbReference type="Pfam" id="PF13505"/>
    </source>
</evidence>
<organism evidence="7 8">
    <name type="scientific">Marivivens niveibacter</name>
    <dbReference type="NCBI Taxonomy" id="1930667"/>
    <lineage>
        <taxon>Bacteria</taxon>
        <taxon>Pseudomonadati</taxon>
        <taxon>Pseudomonadota</taxon>
        <taxon>Alphaproteobacteria</taxon>
        <taxon>Rhodobacterales</taxon>
        <taxon>Paracoccaceae</taxon>
        <taxon>Marivivens group</taxon>
        <taxon>Marivivens</taxon>
    </lineage>
</organism>
<feature type="signal peptide" evidence="5">
    <location>
        <begin position="1"/>
        <end position="22"/>
    </location>
</feature>
<dbReference type="PANTHER" id="PTHR34001:SF3">
    <property type="entry name" value="BLL7405 PROTEIN"/>
    <property type="match status" value="1"/>
</dbReference>
<dbReference type="GO" id="GO:0016020">
    <property type="term" value="C:membrane"/>
    <property type="evidence" value="ECO:0007669"/>
    <property type="project" value="UniProtKB-SubCell"/>
</dbReference>
<evidence type="ECO:0000256" key="3">
    <source>
        <dbReference type="ARBA" id="ARBA00023136"/>
    </source>
</evidence>